<dbReference type="Proteomes" id="UP000623129">
    <property type="component" value="Unassembled WGS sequence"/>
</dbReference>
<dbReference type="InterPro" id="IPR032799">
    <property type="entry name" value="TAXi_C"/>
</dbReference>
<dbReference type="OrthoDB" id="1258937at2759"/>
<gene>
    <name evidence="4" type="ORF">FCM35_KLT09765</name>
</gene>
<keyword evidence="2" id="KW-0732">Signal</keyword>
<dbReference type="EMBL" id="SWLB01000002">
    <property type="protein sequence ID" value="KAF3340921.1"/>
    <property type="molecule type" value="Genomic_DNA"/>
</dbReference>
<evidence type="ECO:0000256" key="2">
    <source>
        <dbReference type="SAM" id="SignalP"/>
    </source>
</evidence>
<name>A0A833RKR6_9POAL</name>
<evidence type="ECO:0000313" key="4">
    <source>
        <dbReference type="EMBL" id="KAF3340921.1"/>
    </source>
</evidence>
<accession>A0A833RKR6</accession>
<feature type="chain" id="PRO_5032920807" evidence="2">
    <location>
        <begin position="28"/>
        <end position="424"/>
    </location>
</feature>
<dbReference type="GO" id="GO:0006508">
    <property type="term" value="P:proteolysis"/>
    <property type="evidence" value="ECO:0007669"/>
    <property type="project" value="InterPro"/>
</dbReference>
<dbReference type="GO" id="GO:0004190">
    <property type="term" value="F:aspartic-type endopeptidase activity"/>
    <property type="evidence" value="ECO:0007669"/>
    <property type="project" value="InterPro"/>
</dbReference>
<dbReference type="InterPro" id="IPR033121">
    <property type="entry name" value="PEPTIDASE_A1"/>
</dbReference>
<dbReference type="InterPro" id="IPR001461">
    <property type="entry name" value="Aspartic_peptidase_A1"/>
</dbReference>
<organism evidence="4 5">
    <name type="scientific">Carex littledalei</name>
    <dbReference type="NCBI Taxonomy" id="544730"/>
    <lineage>
        <taxon>Eukaryota</taxon>
        <taxon>Viridiplantae</taxon>
        <taxon>Streptophyta</taxon>
        <taxon>Embryophyta</taxon>
        <taxon>Tracheophyta</taxon>
        <taxon>Spermatophyta</taxon>
        <taxon>Magnoliopsida</taxon>
        <taxon>Liliopsida</taxon>
        <taxon>Poales</taxon>
        <taxon>Cyperaceae</taxon>
        <taxon>Cyperoideae</taxon>
        <taxon>Cariceae</taxon>
        <taxon>Carex</taxon>
        <taxon>Carex subgen. Euthyceras</taxon>
    </lineage>
</organism>
<dbReference type="SUPFAM" id="SSF50630">
    <property type="entry name" value="Acid proteases"/>
    <property type="match status" value="1"/>
</dbReference>
<dbReference type="Pfam" id="PF14543">
    <property type="entry name" value="TAXi_N"/>
    <property type="match status" value="1"/>
</dbReference>
<dbReference type="PANTHER" id="PTHR47965:SF63">
    <property type="entry name" value="OS01G0937200 PROTEIN"/>
    <property type="match status" value="1"/>
</dbReference>
<comment type="caution">
    <text evidence="4">The sequence shown here is derived from an EMBL/GenBank/DDBJ whole genome shotgun (WGS) entry which is preliminary data.</text>
</comment>
<reference evidence="4" key="1">
    <citation type="submission" date="2020-01" db="EMBL/GenBank/DDBJ databases">
        <title>Genome sequence of Kobresia littledalei, the first chromosome-level genome in the family Cyperaceae.</title>
        <authorList>
            <person name="Qu G."/>
        </authorList>
    </citation>
    <scope>NUCLEOTIDE SEQUENCE</scope>
    <source>
        <strain evidence="4">C.B.Clarke</strain>
        <tissue evidence="4">Leaf</tissue>
    </source>
</reference>
<dbReference type="AlphaFoldDB" id="A0A833RKR6"/>
<comment type="similarity">
    <text evidence="1">Belongs to the peptidase A1 family.</text>
</comment>
<dbReference type="PANTHER" id="PTHR47965">
    <property type="entry name" value="ASPARTYL PROTEASE-RELATED"/>
    <property type="match status" value="1"/>
</dbReference>
<dbReference type="Gene3D" id="2.40.70.10">
    <property type="entry name" value="Acid Proteases"/>
    <property type="match status" value="2"/>
</dbReference>
<dbReference type="InterPro" id="IPR021109">
    <property type="entry name" value="Peptidase_aspartic_dom_sf"/>
</dbReference>
<keyword evidence="5" id="KW-1185">Reference proteome</keyword>
<dbReference type="Pfam" id="PF14541">
    <property type="entry name" value="TAXi_C"/>
    <property type="match status" value="1"/>
</dbReference>
<protein>
    <submittedName>
        <fullName evidence="4">Basic 7S globulin 2-like protein</fullName>
    </submittedName>
</protein>
<feature type="domain" description="Peptidase A1" evidence="3">
    <location>
        <begin position="43"/>
        <end position="404"/>
    </location>
</feature>
<evidence type="ECO:0000259" key="3">
    <source>
        <dbReference type="PROSITE" id="PS51767"/>
    </source>
</evidence>
<sequence length="424" mass="45499">MAQLKTLDLIAILLSISLLTSIPLTQGQQPKVNALVAPITKDSSTSLYTVALNSTKQYLIDLAGPVVWSPCPTNYGLVQCTAPICNEANSFRYPDCKPIINGLQPTGFCKCVSSTKNPVTGECFSGNETLIGTYLASTDGKNPRASVNADYVNICAPDSALSGLPPSAVGGAGFGRTSLVSLPARLAWDLSFHNEFVLCLPATTNAPGVAFFGAKPYFLLPPNSPDISSLLHYTKLLKSPNNYDAAYYLNVNGLAINLQAVSFPGKNEFNFDSYGNGGVKLSTTIPYTVMRSDIYKRFLHKYKEATKRIPKMPAVAPFELCYNSSALSPTRLGYGVPSIDIMLNDGKNWTIFGANSIKDVETNTACFAFVDGGKNEATAITLGGFQMENSFMHFDVPNSVLGFLPTLLGIRTTCSNFNFTSGGN</sequence>
<evidence type="ECO:0000256" key="1">
    <source>
        <dbReference type="ARBA" id="ARBA00007447"/>
    </source>
</evidence>
<dbReference type="InterPro" id="IPR032861">
    <property type="entry name" value="TAXi_N"/>
</dbReference>
<dbReference type="PROSITE" id="PS51767">
    <property type="entry name" value="PEPTIDASE_A1"/>
    <property type="match status" value="1"/>
</dbReference>
<evidence type="ECO:0000313" key="5">
    <source>
        <dbReference type="Proteomes" id="UP000623129"/>
    </source>
</evidence>
<proteinExistence type="inferred from homology"/>
<feature type="signal peptide" evidence="2">
    <location>
        <begin position="1"/>
        <end position="27"/>
    </location>
</feature>